<keyword evidence="6 7" id="KW-0472">Membrane</keyword>
<accession>A0A9D1NP05</accession>
<dbReference type="AlphaFoldDB" id="A0A9D1NP05"/>
<sequence length="362" mass="39452">MSEWFAPLVDWYRLMPQEEAVRLVRLAIAFVLCLGAVVGSFLNVCIYRIPLGQSVSRPRSHCFSCGKTIPWYLNVPILSWLILRGRCANCHAPISVRYPVIEALTAVLFLLVFQMWANPRLFLLDPIPGQAPALILFYWLFVASVVVDVMIDIDHRILLDRISLGGTLIALAVSAAFPILHGAASWWPALLASLGGAAVGFGAGFAIAWAGERIFLQDAFGFGDVKWLMLFGALFGWRGALFILMLAAFVGLAMGLVALAAARFRRAPADADADDGAPLAIPFGPALGAAALLWLFWGNLLVDGLFAAHAWAFAHRTAVLAALFPLLLLSCGWLIYRIRAIRRAAQDDALEELPDDPEDKGV</sequence>
<dbReference type="Proteomes" id="UP000886845">
    <property type="component" value="Unassembled WGS sequence"/>
</dbReference>
<dbReference type="GO" id="GO:0005886">
    <property type="term" value="C:plasma membrane"/>
    <property type="evidence" value="ECO:0007669"/>
    <property type="project" value="UniProtKB-SubCell"/>
</dbReference>
<feature type="transmembrane region" description="Helical" evidence="7">
    <location>
        <begin position="317"/>
        <end position="336"/>
    </location>
</feature>
<organism evidence="10 11">
    <name type="scientific">Candidatus Spyradenecus faecavium</name>
    <dbReference type="NCBI Taxonomy" id="2840947"/>
    <lineage>
        <taxon>Bacteria</taxon>
        <taxon>Pseudomonadati</taxon>
        <taxon>Lentisphaerota</taxon>
        <taxon>Lentisphaeria</taxon>
        <taxon>Lentisphaerales</taxon>
        <taxon>Lentisphaeraceae</taxon>
        <taxon>Lentisphaeraceae incertae sedis</taxon>
        <taxon>Candidatus Spyradenecus</taxon>
    </lineage>
</organism>
<dbReference type="InterPro" id="IPR050882">
    <property type="entry name" value="Prepilin_peptidase/N-MTase"/>
</dbReference>
<evidence type="ECO:0000259" key="9">
    <source>
        <dbReference type="Pfam" id="PF06750"/>
    </source>
</evidence>
<evidence type="ECO:0000256" key="1">
    <source>
        <dbReference type="ARBA" id="ARBA00004651"/>
    </source>
</evidence>
<feature type="transmembrane region" description="Helical" evidence="7">
    <location>
        <begin position="162"/>
        <end position="180"/>
    </location>
</feature>
<dbReference type="PANTHER" id="PTHR30487:SF0">
    <property type="entry name" value="PREPILIN LEADER PEPTIDASE_N-METHYLTRANSFERASE-RELATED"/>
    <property type="match status" value="1"/>
</dbReference>
<keyword evidence="3" id="KW-1003">Cell membrane</keyword>
<dbReference type="InterPro" id="IPR010627">
    <property type="entry name" value="Prepilin_pept_A24_N"/>
</dbReference>
<feature type="transmembrane region" description="Helical" evidence="7">
    <location>
        <begin position="23"/>
        <end position="49"/>
    </location>
</feature>
<keyword evidence="4 7" id="KW-0812">Transmembrane</keyword>
<evidence type="ECO:0000256" key="2">
    <source>
        <dbReference type="ARBA" id="ARBA00005801"/>
    </source>
</evidence>
<evidence type="ECO:0000259" key="8">
    <source>
        <dbReference type="Pfam" id="PF01478"/>
    </source>
</evidence>
<reference evidence="10" key="1">
    <citation type="submission" date="2020-10" db="EMBL/GenBank/DDBJ databases">
        <authorList>
            <person name="Gilroy R."/>
        </authorList>
    </citation>
    <scope>NUCLEOTIDE SEQUENCE</scope>
    <source>
        <strain evidence="10">35461</strain>
    </source>
</reference>
<gene>
    <name evidence="10" type="ORF">IAC79_07025</name>
</gene>
<dbReference type="Pfam" id="PF01478">
    <property type="entry name" value="Peptidase_A24"/>
    <property type="match status" value="1"/>
</dbReference>
<evidence type="ECO:0000313" key="10">
    <source>
        <dbReference type="EMBL" id="HIV09847.1"/>
    </source>
</evidence>
<dbReference type="Pfam" id="PF06750">
    <property type="entry name" value="A24_N_bact"/>
    <property type="match status" value="1"/>
</dbReference>
<evidence type="ECO:0000256" key="7">
    <source>
        <dbReference type="SAM" id="Phobius"/>
    </source>
</evidence>
<feature type="transmembrane region" description="Helical" evidence="7">
    <location>
        <begin position="219"/>
        <end position="237"/>
    </location>
</feature>
<comment type="similarity">
    <text evidence="2">Belongs to the peptidase A24 family.</text>
</comment>
<evidence type="ECO:0000256" key="3">
    <source>
        <dbReference type="ARBA" id="ARBA00022475"/>
    </source>
</evidence>
<reference evidence="10" key="2">
    <citation type="journal article" date="2021" name="PeerJ">
        <title>Extensive microbial diversity within the chicken gut microbiome revealed by metagenomics and culture.</title>
        <authorList>
            <person name="Gilroy R."/>
            <person name="Ravi A."/>
            <person name="Getino M."/>
            <person name="Pursley I."/>
            <person name="Horton D.L."/>
            <person name="Alikhan N.F."/>
            <person name="Baker D."/>
            <person name="Gharbi K."/>
            <person name="Hall N."/>
            <person name="Watson M."/>
            <person name="Adriaenssens E.M."/>
            <person name="Foster-Nyarko E."/>
            <person name="Jarju S."/>
            <person name="Secka A."/>
            <person name="Antonio M."/>
            <person name="Oren A."/>
            <person name="Chaudhuri R.R."/>
            <person name="La Ragione R."/>
            <person name="Hildebrand F."/>
            <person name="Pallen M.J."/>
        </authorList>
    </citation>
    <scope>NUCLEOTIDE SEQUENCE</scope>
    <source>
        <strain evidence="10">35461</strain>
    </source>
</reference>
<feature type="transmembrane region" description="Helical" evidence="7">
    <location>
        <begin position="243"/>
        <end position="264"/>
    </location>
</feature>
<feature type="transmembrane region" description="Helical" evidence="7">
    <location>
        <begin position="186"/>
        <end position="207"/>
    </location>
</feature>
<protein>
    <submittedName>
        <fullName evidence="10">Prepilin peptidase</fullName>
    </submittedName>
</protein>
<proteinExistence type="inferred from homology"/>
<evidence type="ECO:0000313" key="11">
    <source>
        <dbReference type="Proteomes" id="UP000886845"/>
    </source>
</evidence>
<feature type="transmembrane region" description="Helical" evidence="7">
    <location>
        <begin position="99"/>
        <end position="117"/>
    </location>
</feature>
<dbReference type="GO" id="GO:0006465">
    <property type="term" value="P:signal peptide processing"/>
    <property type="evidence" value="ECO:0007669"/>
    <property type="project" value="TreeGrafter"/>
</dbReference>
<feature type="transmembrane region" description="Helical" evidence="7">
    <location>
        <begin position="129"/>
        <end position="150"/>
    </location>
</feature>
<keyword evidence="5 7" id="KW-1133">Transmembrane helix</keyword>
<feature type="transmembrane region" description="Helical" evidence="7">
    <location>
        <begin position="276"/>
        <end position="297"/>
    </location>
</feature>
<evidence type="ECO:0000256" key="5">
    <source>
        <dbReference type="ARBA" id="ARBA00022989"/>
    </source>
</evidence>
<feature type="domain" description="Prepilin type IV endopeptidase peptidase" evidence="8">
    <location>
        <begin position="135"/>
        <end position="256"/>
    </location>
</feature>
<name>A0A9D1NP05_9BACT</name>
<evidence type="ECO:0000256" key="6">
    <source>
        <dbReference type="ARBA" id="ARBA00023136"/>
    </source>
</evidence>
<feature type="domain" description="Prepilin peptidase A24 N-terminal" evidence="9">
    <location>
        <begin position="34"/>
        <end position="114"/>
    </location>
</feature>
<dbReference type="PANTHER" id="PTHR30487">
    <property type="entry name" value="TYPE 4 PREPILIN-LIKE PROTEINS LEADER PEPTIDE-PROCESSING ENZYME"/>
    <property type="match status" value="1"/>
</dbReference>
<evidence type="ECO:0000256" key="4">
    <source>
        <dbReference type="ARBA" id="ARBA00022692"/>
    </source>
</evidence>
<dbReference type="EMBL" id="DVOR01000226">
    <property type="protein sequence ID" value="HIV09847.1"/>
    <property type="molecule type" value="Genomic_DNA"/>
</dbReference>
<dbReference type="GO" id="GO:0004190">
    <property type="term" value="F:aspartic-type endopeptidase activity"/>
    <property type="evidence" value="ECO:0007669"/>
    <property type="project" value="InterPro"/>
</dbReference>
<comment type="subcellular location">
    <subcellularLocation>
        <location evidence="1">Cell membrane</location>
        <topology evidence="1">Multi-pass membrane protein</topology>
    </subcellularLocation>
</comment>
<comment type="caution">
    <text evidence="10">The sequence shown here is derived from an EMBL/GenBank/DDBJ whole genome shotgun (WGS) entry which is preliminary data.</text>
</comment>
<dbReference type="InterPro" id="IPR000045">
    <property type="entry name" value="Prepilin_IV_endopep_pep"/>
</dbReference>
<dbReference type="Gene3D" id="1.20.120.1220">
    <property type="match status" value="1"/>
</dbReference>